<accession>A0ABR3EY71</accession>
<proteinExistence type="predicted"/>
<evidence type="ECO:0000313" key="1">
    <source>
        <dbReference type="EMBL" id="KAL0567835.1"/>
    </source>
</evidence>
<gene>
    <name evidence="1" type="ORF">V5O48_014156</name>
</gene>
<organism evidence="1 2">
    <name type="scientific">Marasmius crinis-equi</name>
    <dbReference type="NCBI Taxonomy" id="585013"/>
    <lineage>
        <taxon>Eukaryota</taxon>
        <taxon>Fungi</taxon>
        <taxon>Dikarya</taxon>
        <taxon>Basidiomycota</taxon>
        <taxon>Agaricomycotina</taxon>
        <taxon>Agaricomycetes</taxon>
        <taxon>Agaricomycetidae</taxon>
        <taxon>Agaricales</taxon>
        <taxon>Marasmiineae</taxon>
        <taxon>Marasmiaceae</taxon>
        <taxon>Marasmius</taxon>
    </lineage>
</organism>
<keyword evidence="2" id="KW-1185">Reference proteome</keyword>
<sequence>MESTSYFANSHSLVIGSDGNFATVGGNQIINYFNREPERKTALTIYDQFRQVIQGDIHRTKDFGVSTYPGRWDYGKFKESEKRSQCLRANRTICAAQVIGVEGRMFTVVSYTGPQAREAFERDFRLFSTTITAGPFQIYGVNTNVPTVLFYDERQPVANFFDGLGFWGKLYLESWREVDCPDNEIWIDGTKGVLCRGPAGPDCDIPAGFFKQKHLPSSVELLRDDNCLRFLASLGSKSVDREVLDFIVECGTSVVEVPEVEVHQPTFFSPSMNASVAVGGGLWKVNKSIKDCLSRREVMENKAIRRASRQS</sequence>
<evidence type="ECO:0000313" key="2">
    <source>
        <dbReference type="Proteomes" id="UP001465976"/>
    </source>
</evidence>
<dbReference type="Proteomes" id="UP001465976">
    <property type="component" value="Unassembled WGS sequence"/>
</dbReference>
<protein>
    <submittedName>
        <fullName evidence="1">Uncharacterized protein</fullName>
    </submittedName>
</protein>
<dbReference type="EMBL" id="JBAHYK010001480">
    <property type="protein sequence ID" value="KAL0567835.1"/>
    <property type="molecule type" value="Genomic_DNA"/>
</dbReference>
<reference evidence="1 2" key="1">
    <citation type="submission" date="2024-02" db="EMBL/GenBank/DDBJ databases">
        <title>A draft genome for the cacao thread blight pathogen Marasmius crinis-equi.</title>
        <authorList>
            <person name="Cohen S.P."/>
            <person name="Baruah I.K."/>
            <person name="Amoako-Attah I."/>
            <person name="Bukari Y."/>
            <person name="Meinhardt L.W."/>
            <person name="Bailey B.A."/>
        </authorList>
    </citation>
    <scope>NUCLEOTIDE SEQUENCE [LARGE SCALE GENOMIC DNA]</scope>
    <source>
        <strain evidence="1 2">GH-76</strain>
    </source>
</reference>
<feature type="non-terminal residue" evidence="1">
    <location>
        <position position="311"/>
    </location>
</feature>
<name>A0ABR3EY71_9AGAR</name>
<comment type="caution">
    <text evidence="1">The sequence shown here is derived from an EMBL/GenBank/DDBJ whole genome shotgun (WGS) entry which is preliminary data.</text>
</comment>